<dbReference type="AlphaFoldDB" id="A0AAV4CRF9"/>
<accession>A0AAV4CRF9</accession>
<dbReference type="Proteomes" id="UP000735302">
    <property type="component" value="Unassembled WGS sequence"/>
</dbReference>
<protein>
    <submittedName>
        <fullName evidence="1">Uncharacterized protein</fullName>
    </submittedName>
</protein>
<reference evidence="1 2" key="1">
    <citation type="journal article" date="2021" name="Elife">
        <title>Chloroplast acquisition without the gene transfer in kleptoplastic sea slugs, Plakobranchus ocellatus.</title>
        <authorList>
            <person name="Maeda T."/>
            <person name="Takahashi S."/>
            <person name="Yoshida T."/>
            <person name="Shimamura S."/>
            <person name="Takaki Y."/>
            <person name="Nagai Y."/>
            <person name="Toyoda A."/>
            <person name="Suzuki Y."/>
            <person name="Arimoto A."/>
            <person name="Ishii H."/>
            <person name="Satoh N."/>
            <person name="Nishiyama T."/>
            <person name="Hasebe M."/>
            <person name="Maruyama T."/>
            <person name="Minagawa J."/>
            <person name="Obokata J."/>
            <person name="Shigenobu S."/>
        </authorList>
    </citation>
    <scope>NUCLEOTIDE SEQUENCE [LARGE SCALE GENOMIC DNA]</scope>
</reference>
<comment type="caution">
    <text evidence="1">The sequence shown here is derived from an EMBL/GenBank/DDBJ whole genome shotgun (WGS) entry which is preliminary data.</text>
</comment>
<gene>
    <name evidence="1" type="ORF">PoB_006100300</name>
</gene>
<organism evidence="1 2">
    <name type="scientific">Plakobranchus ocellatus</name>
    <dbReference type="NCBI Taxonomy" id="259542"/>
    <lineage>
        <taxon>Eukaryota</taxon>
        <taxon>Metazoa</taxon>
        <taxon>Spiralia</taxon>
        <taxon>Lophotrochozoa</taxon>
        <taxon>Mollusca</taxon>
        <taxon>Gastropoda</taxon>
        <taxon>Heterobranchia</taxon>
        <taxon>Euthyneura</taxon>
        <taxon>Panpulmonata</taxon>
        <taxon>Sacoglossa</taxon>
        <taxon>Placobranchoidea</taxon>
        <taxon>Plakobranchidae</taxon>
        <taxon>Plakobranchus</taxon>
    </lineage>
</organism>
<keyword evidence="2" id="KW-1185">Reference proteome</keyword>
<proteinExistence type="predicted"/>
<name>A0AAV4CRF9_9GAST</name>
<evidence type="ECO:0000313" key="1">
    <source>
        <dbReference type="EMBL" id="GFO34498.1"/>
    </source>
</evidence>
<sequence length="123" mass="13671">MHTILYICFAEAKKSKVKDLGTQPKSINNSTLSIRDVNASILYTRDINNSSLSIRDINTGTLSTRSINNSTLSIRNVNNSTVSHNRDIKNINQVILNLHSVLKFHILSIPPTSYQLAQHSGLP</sequence>
<dbReference type="EMBL" id="BLXT01006904">
    <property type="protein sequence ID" value="GFO34498.1"/>
    <property type="molecule type" value="Genomic_DNA"/>
</dbReference>
<evidence type="ECO:0000313" key="2">
    <source>
        <dbReference type="Proteomes" id="UP000735302"/>
    </source>
</evidence>